<proteinExistence type="inferred from homology"/>
<dbReference type="InterPro" id="IPR005635">
    <property type="entry name" value="Inner_centromere_prot_ARK-bd"/>
</dbReference>
<evidence type="ECO:0000259" key="19">
    <source>
        <dbReference type="Pfam" id="PF12178"/>
    </source>
</evidence>
<dbReference type="AlphaFoldDB" id="A0AAV1NPG1"/>
<dbReference type="Gene3D" id="6.10.250.2990">
    <property type="match status" value="1"/>
</dbReference>
<dbReference type="InterPro" id="IPR022006">
    <property type="entry name" value="INCENP_N"/>
</dbReference>
<evidence type="ECO:0000256" key="17">
    <source>
        <dbReference type="SAM" id="MobiDB-lite"/>
    </source>
</evidence>
<feature type="compositionally biased region" description="Basic residues" evidence="17">
    <location>
        <begin position="405"/>
        <end position="415"/>
    </location>
</feature>
<keyword evidence="6" id="KW-0158">Chromosome</keyword>
<dbReference type="Gene3D" id="1.20.5.3600">
    <property type="match status" value="1"/>
</dbReference>
<feature type="compositionally biased region" description="Basic and acidic residues" evidence="17">
    <location>
        <begin position="575"/>
        <end position="654"/>
    </location>
</feature>
<keyword evidence="11" id="KW-0159">Chromosome partition</keyword>
<dbReference type="GO" id="GO:0030496">
    <property type="term" value="C:midbody"/>
    <property type="evidence" value="ECO:0007669"/>
    <property type="project" value="UniProtKB-SubCell"/>
</dbReference>
<feature type="region of interest" description="Disordered" evidence="17">
    <location>
        <begin position="666"/>
        <end position="712"/>
    </location>
</feature>
<keyword evidence="16" id="KW-0137">Centromere</keyword>
<evidence type="ECO:0000256" key="8">
    <source>
        <dbReference type="ARBA" id="ARBA00022618"/>
    </source>
</evidence>
<dbReference type="GO" id="GO:0005634">
    <property type="term" value="C:nucleus"/>
    <property type="evidence" value="ECO:0007669"/>
    <property type="project" value="UniProtKB-SubCell"/>
</dbReference>
<evidence type="ECO:0000256" key="12">
    <source>
        <dbReference type="ARBA" id="ARBA00022838"/>
    </source>
</evidence>
<accession>A0AAV1NPG1</accession>
<protein>
    <submittedName>
        <fullName evidence="20">Inner centromere protein</fullName>
    </submittedName>
</protein>
<evidence type="ECO:0000256" key="5">
    <source>
        <dbReference type="ARBA" id="ARBA00010042"/>
    </source>
</evidence>
<dbReference type="PANTHER" id="PTHR13142">
    <property type="entry name" value="INNER CENTROMERE PROTEIN"/>
    <property type="match status" value="1"/>
</dbReference>
<dbReference type="GO" id="GO:0051310">
    <property type="term" value="P:metaphase chromosome alignment"/>
    <property type="evidence" value="ECO:0007669"/>
    <property type="project" value="TreeGrafter"/>
</dbReference>
<feature type="region of interest" description="Disordered" evidence="17">
    <location>
        <begin position="253"/>
        <end position="272"/>
    </location>
</feature>
<comment type="subcellular location">
    <subcellularLocation>
        <location evidence="4">Chromosome</location>
        <location evidence="4">Centromere</location>
        <location evidence="4">Kinetochore</location>
    </subcellularLocation>
    <subcellularLocation>
        <location evidence="2">Cytoplasm</location>
        <location evidence="2">Cytoskeleton</location>
        <location evidence="2">Spindle</location>
    </subcellularLocation>
    <subcellularLocation>
        <location evidence="3">Midbody</location>
    </subcellularLocation>
    <subcellularLocation>
        <location evidence="1">Nucleus</location>
    </subcellularLocation>
</comment>
<evidence type="ECO:0000256" key="13">
    <source>
        <dbReference type="ARBA" id="ARBA00023212"/>
    </source>
</evidence>
<comment type="caution">
    <text evidence="20">The sequence shown here is derived from an EMBL/GenBank/DDBJ whole genome shotgun (WGS) entry which is preliminary data.</text>
</comment>
<evidence type="ECO:0000313" key="21">
    <source>
        <dbReference type="Proteomes" id="UP001314229"/>
    </source>
</evidence>
<feature type="compositionally biased region" description="Basic residues" evidence="17">
    <location>
        <begin position="82"/>
        <end position="92"/>
    </location>
</feature>
<dbReference type="GO" id="GO:0032133">
    <property type="term" value="C:chromosome passenger complex"/>
    <property type="evidence" value="ECO:0007669"/>
    <property type="project" value="TreeGrafter"/>
</dbReference>
<feature type="compositionally biased region" description="Acidic residues" evidence="17">
    <location>
        <begin position="316"/>
        <end position="329"/>
    </location>
</feature>
<keyword evidence="12" id="KW-0995">Kinetochore</keyword>
<feature type="domain" description="Chromosome passenger complex (CPC) protein INCENP N-terminal" evidence="19">
    <location>
        <begin position="6"/>
        <end position="41"/>
    </location>
</feature>
<keyword evidence="9" id="KW-0493">Microtubule</keyword>
<evidence type="ECO:0000256" key="1">
    <source>
        <dbReference type="ARBA" id="ARBA00004123"/>
    </source>
</evidence>
<feature type="compositionally biased region" description="Basic and acidic residues" evidence="17">
    <location>
        <begin position="346"/>
        <end position="355"/>
    </location>
</feature>
<evidence type="ECO:0000256" key="9">
    <source>
        <dbReference type="ARBA" id="ARBA00022701"/>
    </source>
</evidence>
<feature type="domain" description="Inner centromere protein ARK-binding" evidence="18">
    <location>
        <begin position="777"/>
        <end position="833"/>
    </location>
</feature>
<reference evidence="20 21" key="1">
    <citation type="submission" date="2024-01" db="EMBL/GenBank/DDBJ databases">
        <authorList>
            <person name="Alioto T."/>
            <person name="Alioto T."/>
            <person name="Gomez Garrido J."/>
        </authorList>
    </citation>
    <scope>NUCLEOTIDE SEQUENCE [LARGE SCALE GENOMIC DNA]</scope>
</reference>
<keyword evidence="13" id="KW-0206">Cytoskeleton</keyword>
<feature type="compositionally biased region" description="Polar residues" evidence="17">
    <location>
        <begin position="304"/>
        <end position="314"/>
    </location>
</feature>
<dbReference type="Proteomes" id="UP001314229">
    <property type="component" value="Unassembled WGS sequence"/>
</dbReference>
<feature type="compositionally biased region" description="Basic and acidic residues" evidence="17">
    <location>
        <begin position="666"/>
        <end position="710"/>
    </location>
</feature>
<dbReference type="Pfam" id="PF03941">
    <property type="entry name" value="INCENP_ARK-bind"/>
    <property type="match status" value="1"/>
</dbReference>
<evidence type="ECO:0000256" key="4">
    <source>
        <dbReference type="ARBA" id="ARBA00004629"/>
    </source>
</evidence>
<sequence length="856" mass="97940">MSAILSSVQSLMQLFGGKTQEFIDDIDNVHMVWLEEIQQEANRMFSRDFNAEPELMPKTPSQKKNSRRKRVSLGRQEENQAKRRFSKGRRSNLRGTSIKSLNFIAEEETPPEASTSGVTTQPKRTTRKNKQTKTEVGGDVSLSNEEVQYKPVLVEDEEVDKNREVNNAGVEPKRTTRKNKQTEPEVAELEEVDTNREANNSKVELDEPQSTSQPPPKIPSPKVVVSISATDRMSAELAKKPECSPGRTAAKITIAGKAQSSRRSSTRCSLNVRHSLAGLRHSMTQESVRRASRRSMLQRKKTRMGNSTCSSSVDDSCMESAEEEEDGEPQSEAVTADTEVDATADESNKTPEVKQKINPSVGRITRSVAAHSPKLAHQVLLAAEPKLNTPDRRAVVADKQQNSQSKRRSSQSTKRKAPDTVEESPSKRMTPPKKSQSAIRPNMRSFLHTVQKNQMLMMTPNSLGRTGVIKSFIKHTTPLKIDNKTKERHKLEALKKKQEQEEERLKKMEEDKRKKQDELKRKRDERLRRVYEAKIKEEQRKEEQKKKVEQKMAQIDEKNDKRHADEKAKKKLAVKRQEEIEQKRKLEEESRKKLQAEEEKRQQELLAKKKAEEEEELRARKLAEARRALELKREQERERELERERQVAAERERLDRERALALQREVERAAREKERRELEEKRKALEEKRKREEQQRLAAEEKAAKEREAAAKQAAKAAASLNVTVDIERSVMSTPVGKGGGLNVTMDIEKSPQSYVITPKGGNKPITSKSAEDYGMDQNSDDSTDDESAPRKPIPSWAEGHNLQQIIMKQYFNPPDMDSFFGAIEAPKLENIFYKSKPRYFKRTSSAVWHSPPVKN</sequence>
<keyword evidence="14" id="KW-0539">Nucleus</keyword>
<feature type="region of interest" description="Disordered" evidence="17">
    <location>
        <begin position="753"/>
        <end position="799"/>
    </location>
</feature>
<comment type="similarity">
    <text evidence="5">Belongs to the INCENP family.</text>
</comment>
<evidence type="ECO:0000256" key="14">
    <source>
        <dbReference type="ARBA" id="ARBA00023242"/>
    </source>
</evidence>
<organism evidence="20 21">
    <name type="scientific">Scomber scombrus</name>
    <name type="common">Atlantic mackerel</name>
    <name type="synonym">Scomber vernalis</name>
    <dbReference type="NCBI Taxonomy" id="13677"/>
    <lineage>
        <taxon>Eukaryota</taxon>
        <taxon>Metazoa</taxon>
        <taxon>Chordata</taxon>
        <taxon>Craniata</taxon>
        <taxon>Vertebrata</taxon>
        <taxon>Euteleostomi</taxon>
        <taxon>Actinopterygii</taxon>
        <taxon>Neopterygii</taxon>
        <taxon>Teleostei</taxon>
        <taxon>Neoteleostei</taxon>
        <taxon>Acanthomorphata</taxon>
        <taxon>Pelagiaria</taxon>
        <taxon>Scombriformes</taxon>
        <taxon>Scombridae</taxon>
        <taxon>Scomber</taxon>
    </lineage>
</organism>
<keyword evidence="8" id="KW-0132">Cell division</keyword>
<dbReference type="GO" id="GO:0051257">
    <property type="term" value="P:meiotic spindle midzone assembly"/>
    <property type="evidence" value="ECO:0007669"/>
    <property type="project" value="TreeGrafter"/>
</dbReference>
<dbReference type="GO" id="GO:0000776">
    <property type="term" value="C:kinetochore"/>
    <property type="evidence" value="ECO:0007669"/>
    <property type="project" value="UniProtKB-KW"/>
</dbReference>
<name>A0AAV1NPG1_SCOSC</name>
<feature type="compositionally biased region" description="Basic and acidic residues" evidence="17">
    <location>
        <begin position="481"/>
        <end position="568"/>
    </location>
</feature>
<feature type="region of interest" description="Disordered" evidence="17">
    <location>
        <begin position="53"/>
        <end position="222"/>
    </location>
</feature>
<keyword evidence="10" id="KW-0498">Mitosis</keyword>
<dbReference type="GO" id="GO:0000281">
    <property type="term" value="P:mitotic cytokinesis"/>
    <property type="evidence" value="ECO:0007669"/>
    <property type="project" value="TreeGrafter"/>
</dbReference>
<evidence type="ECO:0000256" key="16">
    <source>
        <dbReference type="ARBA" id="ARBA00023328"/>
    </source>
</evidence>
<evidence type="ECO:0000256" key="7">
    <source>
        <dbReference type="ARBA" id="ARBA00022490"/>
    </source>
</evidence>
<feature type="region of interest" description="Disordered" evidence="17">
    <location>
        <begin position="395"/>
        <end position="444"/>
    </location>
</feature>
<dbReference type="GO" id="GO:1990385">
    <property type="term" value="C:meiotic spindle midzone"/>
    <property type="evidence" value="ECO:0007669"/>
    <property type="project" value="TreeGrafter"/>
</dbReference>
<keyword evidence="15" id="KW-0131">Cell cycle</keyword>
<dbReference type="GO" id="GO:0005874">
    <property type="term" value="C:microtubule"/>
    <property type="evidence" value="ECO:0007669"/>
    <property type="project" value="UniProtKB-KW"/>
</dbReference>
<dbReference type="Pfam" id="PF12178">
    <property type="entry name" value="INCENP_N"/>
    <property type="match status" value="1"/>
</dbReference>
<gene>
    <name evidence="20" type="ORF">FSCOSCO3_A008340</name>
</gene>
<evidence type="ECO:0000259" key="18">
    <source>
        <dbReference type="Pfam" id="PF03941"/>
    </source>
</evidence>
<evidence type="ECO:0000256" key="10">
    <source>
        <dbReference type="ARBA" id="ARBA00022776"/>
    </source>
</evidence>
<feature type="region of interest" description="Disordered" evidence="17">
    <location>
        <begin position="279"/>
        <end position="360"/>
    </location>
</feature>
<dbReference type="PANTHER" id="PTHR13142:SF1">
    <property type="entry name" value="INNER CENTROMERE PROTEIN"/>
    <property type="match status" value="1"/>
</dbReference>
<evidence type="ECO:0000256" key="6">
    <source>
        <dbReference type="ARBA" id="ARBA00022454"/>
    </source>
</evidence>
<keyword evidence="21" id="KW-1185">Reference proteome</keyword>
<feature type="compositionally biased region" description="Polar residues" evidence="17">
    <location>
        <begin position="258"/>
        <end position="269"/>
    </location>
</feature>
<evidence type="ECO:0000256" key="2">
    <source>
        <dbReference type="ARBA" id="ARBA00004186"/>
    </source>
</evidence>
<feature type="compositionally biased region" description="Basic residues" evidence="17">
    <location>
        <begin position="290"/>
        <end position="303"/>
    </location>
</feature>
<feature type="region of interest" description="Disordered" evidence="17">
    <location>
        <begin position="480"/>
        <end position="654"/>
    </location>
</feature>
<evidence type="ECO:0000256" key="11">
    <source>
        <dbReference type="ARBA" id="ARBA00022829"/>
    </source>
</evidence>
<keyword evidence="7" id="KW-0963">Cytoplasm</keyword>
<evidence type="ECO:0000313" key="20">
    <source>
        <dbReference type="EMBL" id="CAK6961479.1"/>
    </source>
</evidence>
<dbReference type="EMBL" id="CAWUFR010000051">
    <property type="protein sequence ID" value="CAK6961479.1"/>
    <property type="molecule type" value="Genomic_DNA"/>
</dbReference>
<evidence type="ECO:0000256" key="3">
    <source>
        <dbReference type="ARBA" id="ARBA00004214"/>
    </source>
</evidence>
<evidence type="ECO:0000256" key="15">
    <source>
        <dbReference type="ARBA" id="ARBA00023306"/>
    </source>
</evidence>